<feature type="signal peptide" evidence="1">
    <location>
        <begin position="1"/>
        <end position="27"/>
    </location>
</feature>
<gene>
    <name evidence="2" type="ORF">PCAMFM013_S010g000235</name>
</gene>
<organism evidence="2 3">
    <name type="scientific">Penicillium camemberti (strain FM 013)</name>
    <dbReference type="NCBI Taxonomy" id="1429867"/>
    <lineage>
        <taxon>Eukaryota</taxon>
        <taxon>Fungi</taxon>
        <taxon>Dikarya</taxon>
        <taxon>Ascomycota</taxon>
        <taxon>Pezizomycotina</taxon>
        <taxon>Eurotiomycetes</taxon>
        <taxon>Eurotiomycetidae</taxon>
        <taxon>Eurotiales</taxon>
        <taxon>Aspergillaceae</taxon>
        <taxon>Penicillium</taxon>
    </lineage>
</organism>
<proteinExistence type="predicted"/>
<evidence type="ECO:0000313" key="3">
    <source>
        <dbReference type="Proteomes" id="UP000053732"/>
    </source>
</evidence>
<dbReference type="EMBL" id="HG793143">
    <property type="protein sequence ID" value="CRL23797.1"/>
    <property type="molecule type" value="Genomic_DNA"/>
</dbReference>
<dbReference type="AlphaFoldDB" id="A0A0G4PBU1"/>
<evidence type="ECO:0000313" key="2">
    <source>
        <dbReference type="EMBL" id="CRL23797.1"/>
    </source>
</evidence>
<feature type="chain" id="PRO_5005195337" evidence="1">
    <location>
        <begin position="28"/>
        <end position="141"/>
    </location>
</feature>
<name>A0A0G4PBU1_PENC3</name>
<evidence type="ECO:0000256" key="1">
    <source>
        <dbReference type="SAM" id="SignalP"/>
    </source>
</evidence>
<protein>
    <submittedName>
        <fullName evidence="2">Str. FM013</fullName>
    </submittedName>
</protein>
<keyword evidence="3" id="KW-1185">Reference proteome</keyword>
<keyword evidence="1" id="KW-0732">Signal</keyword>
<reference evidence="2 3" key="1">
    <citation type="journal article" date="2014" name="Nat. Commun.">
        <title>Multiple recent horizontal transfers of a large genomic region in cheese making fungi.</title>
        <authorList>
            <person name="Cheeseman K."/>
            <person name="Ropars J."/>
            <person name="Renault P."/>
            <person name="Dupont J."/>
            <person name="Gouzy J."/>
            <person name="Branca A."/>
            <person name="Abraham A.L."/>
            <person name="Ceppi M."/>
            <person name="Conseiller E."/>
            <person name="Debuchy R."/>
            <person name="Malagnac F."/>
            <person name="Goarin A."/>
            <person name="Silar P."/>
            <person name="Lacoste S."/>
            <person name="Sallet E."/>
            <person name="Bensimon A."/>
            <person name="Giraud T."/>
            <person name="Brygoo Y."/>
        </authorList>
    </citation>
    <scope>NUCLEOTIDE SEQUENCE [LARGE SCALE GENOMIC DNA]</scope>
    <source>
        <strain evidence="3">FM 013</strain>
    </source>
</reference>
<dbReference type="Proteomes" id="UP000053732">
    <property type="component" value="Unassembled WGS sequence"/>
</dbReference>
<accession>A0A0G4PBU1</accession>
<sequence>MTRLFKSLLKRLFTPLFKLLFWALSDTFSFGPSTNPPRDKDDSVLVELLHVATEKGPLLALKLGGVVLLYLFLREDCSLSGSSNSGLNAARPMIMRAATRPAGEPLRRAAVPRPVGMLMERPMSRSKYNHHTNRLVGWDSL</sequence>